<protein>
    <submittedName>
        <fullName evidence="1">DUF2190 domain-containing protein</fullName>
    </submittedName>
</protein>
<proteinExistence type="predicted"/>
<keyword evidence="2" id="KW-1185">Reference proteome</keyword>
<dbReference type="STRING" id="1931241.BVH74_12710"/>
<dbReference type="AlphaFoldDB" id="A0A1V0B6L6"/>
<accession>A0A1V0B6L6</accession>
<name>A0A1V0B6L6_9GAMM</name>
<gene>
    <name evidence="1" type="ORF">BVH74_12710</name>
</gene>
<organism evidence="1 2">
    <name type="scientific">Halopseudomonas phragmitis</name>
    <dbReference type="NCBI Taxonomy" id="1931241"/>
    <lineage>
        <taxon>Bacteria</taxon>
        <taxon>Pseudomonadati</taxon>
        <taxon>Pseudomonadota</taxon>
        <taxon>Gammaproteobacteria</taxon>
        <taxon>Pseudomonadales</taxon>
        <taxon>Pseudomonadaceae</taxon>
        <taxon>Halopseudomonas</taxon>
    </lineage>
</organism>
<evidence type="ECO:0000313" key="2">
    <source>
        <dbReference type="Proteomes" id="UP000243488"/>
    </source>
</evidence>
<dbReference type="EMBL" id="CP020100">
    <property type="protein sequence ID" value="AQZ95557.1"/>
    <property type="molecule type" value="Genomic_DNA"/>
</dbReference>
<sequence>MNIPGLITPFTAIGAIGAYLIAAHGATDGAAVQADDGATMMLGVTTDIPTADGGTADVVRNGLASVTYGGNVTRGNPLTADANGRAVAVALPAAADTFIVGFAEVSGVEGDIGSALVAPGFIPATAP</sequence>
<evidence type="ECO:0000313" key="1">
    <source>
        <dbReference type="EMBL" id="AQZ95557.1"/>
    </source>
</evidence>
<reference evidence="1 2" key="1">
    <citation type="submission" date="2017-03" db="EMBL/GenBank/DDBJ databases">
        <title>Complete genome sequence of the novel DNRA strain Pseudomonas sp. S-6-2 isolated from Chinese polluted river sediment. Journal of Biotechnology.</title>
        <authorList>
            <person name="Li J."/>
            <person name="Xiang F."/>
            <person name="Wang L."/>
            <person name="Xi L."/>
            <person name="Liu J."/>
        </authorList>
    </citation>
    <scope>NUCLEOTIDE SEQUENCE [LARGE SCALE GENOMIC DNA]</scope>
    <source>
        <strain evidence="1 2">S-6-2</strain>
    </source>
</reference>
<dbReference type="KEGG" id="ppha:BVH74_12710"/>
<dbReference type="RefSeq" id="WP_080050425.1">
    <property type="nucleotide sequence ID" value="NZ_CP020100.1"/>
</dbReference>
<dbReference type="Proteomes" id="UP000243488">
    <property type="component" value="Chromosome"/>
</dbReference>